<evidence type="ECO:0000256" key="1">
    <source>
        <dbReference type="SAM" id="MobiDB-lite"/>
    </source>
</evidence>
<gene>
    <name evidence="2" type="ORF">PIB30_027899</name>
</gene>
<dbReference type="Proteomes" id="UP001341840">
    <property type="component" value="Unassembled WGS sequence"/>
</dbReference>
<proteinExistence type="predicted"/>
<dbReference type="EMBL" id="JASCZI010241764">
    <property type="protein sequence ID" value="MED6206547.1"/>
    <property type="molecule type" value="Genomic_DNA"/>
</dbReference>
<keyword evidence="3" id="KW-1185">Reference proteome</keyword>
<evidence type="ECO:0000313" key="3">
    <source>
        <dbReference type="Proteomes" id="UP001341840"/>
    </source>
</evidence>
<name>A0ABU6Y7Y4_9FABA</name>
<comment type="caution">
    <text evidence="2">The sequence shown here is derived from an EMBL/GenBank/DDBJ whole genome shotgun (WGS) entry which is preliminary data.</text>
</comment>
<reference evidence="2 3" key="1">
    <citation type="journal article" date="2023" name="Plants (Basel)">
        <title>Bridging the Gap: Combining Genomics and Transcriptomics Approaches to Understand Stylosanthes scabra, an Orphan Legume from the Brazilian Caatinga.</title>
        <authorList>
            <person name="Ferreira-Neto J.R.C."/>
            <person name="da Silva M.D."/>
            <person name="Binneck E."/>
            <person name="de Melo N.F."/>
            <person name="da Silva R.H."/>
            <person name="de Melo A.L.T.M."/>
            <person name="Pandolfi V."/>
            <person name="Bustamante F.O."/>
            <person name="Brasileiro-Vidal A.C."/>
            <person name="Benko-Iseppon A.M."/>
        </authorList>
    </citation>
    <scope>NUCLEOTIDE SEQUENCE [LARGE SCALE GENOMIC DNA]</scope>
    <source>
        <tissue evidence="2">Leaves</tissue>
    </source>
</reference>
<organism evidence="2 3">
    <name type="scientific">Stylosanthes scabra</name>
    <dbReference type="NCBI Taxonomy" id="79078"/>
    <lineage>
        <taxon>Eukaryota</taxon>
        <taxon>Viridiplantae</taxon>
        <taxon>Streptophyta</taxon>
        <taxon>Embryophyta</taxon>
        <taxon>Tracheophyta</taxon>
        <taxon>Spermatophyta</taxon>
        <taxon>Magnoliopsida</taxon>
        <taxon>eudicotyledons</taxon>
        <taxon>Gunneridae</taxon>
        <taxon>Pentapetalae</taxon>
        <taxon>rosids</taxon>
        <taxon>fabids</taxon>
        <taxon>Fabales</taxon>
        <taxon>Fabaceae</taxon>
        <taxon>Papilionoideae</taxon>
        <taxon>50 kb inversion clade</taxon>
        <taxon>dalbergioids sensu lato</taxon>
        <taxon>Dalbergieae</taxon>
        <taxon>Pterocarpus clade</taxon>
        <taxon>Stylosanthes</taxon>
    </lineage>
</organism>
<protein>
    <submittedName>
        <fullName evidence="2">Uncharacterized protein</fullName>
    </submittedName>
</protein>
<accession>A0ABU6Y7Y4</accession>
<feature type="compositionally biased region" description="Acidic residues" evidence="1">
    <location>
        <begin position="116"/>
        <end position="125"/>
    </location>
</feature>
<evidence type="ECO:0000313" key="2">
    <source>
        <dbReference type="EMBL" id="MED6206547.1"/>
    </source>
</evidence>
<sequence>MDSVNLDFLRPVDHHPEHISQECNKVNIRENQSEHPYENQSVRKIYGRQSRRKMMVALRLLERRRESNQRRDRFDVSRRGCSPACVLDGEKKNAITSRRRRRISSMISKDKRMNGDDDLQGEEENVADDACRRCDGESQ</sequence>
<feature type="region of interest" description="Disordered" evidence="1">
    <location>
        <begin position="92"/>
        <end position="125"/>
    </location>
</feature>